<comment type="caution">
    <text evidence="1">The sequence shown here is derived from an EMBL/GenBank/DDBJ whole genome shotgun (WGS) entry which is preliminary data.</text>
</comment>
<gene>
    <name evidence="1" type="primary">MSH7</name>
    <name evidence="1" type="ORF">KSP40_PGU016114</name>
</gene>
<dbReference type="EMBL" id="JBBWWR010000020">
    <property type="protein sequence ID" value="KAK8940254.1"/>
    <property type="molecule type" value="Genomic_DNA"/>
</dbReference>
<sequence>MAGIPKSVVEAASTAGDRMKLMICNNFNSSESRSDFSTLHEEWLKSILFLSRGCRQFWDEDASDTLLCLWHEMRSLHRALRLRKTGKARLVAAGAPDRNLILITLPRVALCVLAICDSAAAKRSIQRSAPLFVARSRSFFARSVALCIRRSSRFRAPRCSALGDFPIRPFFFARSVAPLNPFERRRSTTFLRSGGLRRPRIGSSVFFRRRVLLRGSRSVRFRRFVLTAAISSSFSAPSRAHNLERDRALSIKRTKEFSLAYGRRGCLFPPDL</sequence>
<evidence type="ECO:0000313" key="2">
    <source>
        <dbReference type="Proteomes" id="UP001412067"/>
    </source>
</evidence>
<evidence type="ECO:0000313" key="1">
    <source>
        <dbReference type="EMBL" id="KAK8940254.1"/>
    </source>
</evidence>
<reference evidence="1 2" key="1">
    <citation type="journal article" date="2022" name="Nat. Plants">
        <title>Genomes of leafy and leafless Platanthera orchids illuminate the evolution of mycoheterotrophy.</title>
        <authorList>
            <person name="Li M.H."/>
            <person name="Liu K.W."/>
            <person name="Li Z."/>
            <person name="Lu H.C."/>
            <person name="Ye Q.L."/>
            <person name="Zhang D."/>
            <person name="Wang J.Y."/>
            <person name="Li Y.F."/>
            <person name="Zhong Z.M."/>
            <person name="Liu X."/>
            <person name="Yu X."/>
            <person name="Liu D.K."/>
            <person name="Tu X.D."/>
            <person name="Liu B."/>
            <person name="Hao Y."/>
            <person name="Liao X.Y."/>
            <person name="Jiang Y.T."/>
            <person name="Sun W.H."/>
            <person name="Chen J."/>
            <person name="Chen Y.Q."/>
            <person name="Ai Y."/>
            <person name="Zhai J.W."/>
            <person name="Wu S.S."/>
            <person name="Zhou Z."/>
            <person name="Hsiao Y.Y."/>
            <person name="Wu W.L."/>
            <person name="Chen Y.Y."/>
            <person name="Lin Y.F."/>
            <person name="Hsu J.L."/>
            <person name="Li C.Y."/>
            <person name="Wang Z.W."/>
            <person name="Zhao X."/>
            <person name="Zhong W.Y."/>
            <person name="Ma X.K."/>
            <person name="Ma L."/>
            <person name="Huang J."/>
            <person name="Chen G.Z."/>
            <person name="Huang M.Z."/>
            <person name="Huang L."/>
            <person name="Peng D.H."/>
            <person name="Luo Y.B."/>
            <person name="Zou S.Q."/>
            <person name="Chen S.P."/>
            <person name="Lan S."/>
            <person name="Tsai W.C."/>
            <person name="Van de Peer Y."/>
            <person name="Liu Z.J."/>
        </authorList>
    </citation>
    <scope>NUCLEOTIDE SEQUENCE [LARGE SCALE GENOMIC DNA]</scope>
    <source>
        <strain evidence="1">Lor288</strain>
    </source>
</reference>
<organism evidence="1 2">
    <name type="scientific">Platanthera guangdongensis</name>
    <dbReference type="NCBI Taxonomy" id="2320717"/>
    <lineage>
        <taxon>Eukaryota</taxon>
        <taxon>Viridiplantae</taxon>
        <taxon>Streptophyta</taxon>
        <taxon>Embryophyta</taxon>
        <taxon>Tracheophyta</taxon>
        <taxon>Spermatophyta</taxon>
        <taxon>Magnoliopsida</taxon>
        <taxon>Liliopsida</taxon>
        <taxon>Asparagales</taxon>
        <taxon>Orchidaceae</taxon>
        <taxon>Orchidoideae</taxon>
        <taxon>Orchideae</taxon>
        <taxon>Orchidinae</taxon>
        <taxon>Platanthera</taxon>
    </lineage>
</organism>
<protein>
    <submittedName>
        <fullName evidence="1">DNA mismatch repair protein MSH7</fullName>
    </submittedName>
</protein>
<dbReference type="Proteomes" id="UP001412067">
    <property type="component" value="Unassembled WGS sequence"/>
</dbReference>
<name>A0ABR2LI41_9ASPA</name>
<keyword evidence="2" id="KW-1185">Reference proteome</keyword>
<proteinExistence type="predicted"/>
<accession>A0ABR2LI41</accession>